<reference evidence="10" key="1">
    <citation type="submission" date="2017-03" db="EMBL/GenBank/DDBJ databases">
        <title>Cloning and expression of a betacyanins-related transcriptionfactor gene AmMYB in amaranth.</title>
        <authorList>
            <person name="Xie L."/>
            <person name="Liu S."/>
            <person name="Lai Z."/>
        </authorList>
    </citation>
    <scope>NUCLEOTIDE SEQUENCE</scope>
</reference>
<dbReference type="SMR" id="A0A2P9JZB9"/>
<keyword evidence="5" id="KW-0804">Transcription</keyword>
<dbReference type="Pfam" id="PF00249">
    <property type="entry name" value="Myb_DNA-binding"/>
    <property type="match status" value="2"/>
</dbReference>
<evidence type="ECO:0000256" key="1">
    <source>
        <dbReference type="ARBA" id="ARBA00004123"/>
    </source>
</evidence>
<dbReference type="EMBL" id="KY814753">
    <property type="protein sequence ID" value="AVI04857.1"/>
    <property type="molecule type" value="mRNA"/>
</dbReference>
<evidence type="ECO:0000256" key="2">
    <source>
        <dbReference type="ARBA" id="ARBA00022737"/>
    </source>
</evidence>
<keyword evidence="2" id="KW-0677">Repeat</keyword>
<organism evidence="10">
    <name type="scientific">Amaranthus tricolor</name>
    <name type="common">Joseph's coat</name>
    <name type="synonym">Amaranthus gangeticus</name>
    <dbReference type="NCBI Taxonomy" id="29722"/>
    <lineage>
        <taxon>Eukaryota</taxon>
        <taxon>Viridiplantae</taxon>
        <taxon>Streptophyta</taxon>
        <taxon>Embryophyta</taxon>
        <taxon>Tracheophyta</taxon>
        <taxon>Spermatophyta</taxon>
        <taxon>Magnoliopsida</taxon>
        <taxon>eudicotyledons</taxon>
        <taxon>Gunneridae</taxon>
        <taxon>Pentapetalae</taxon>
        <taxon>Caryophyllales</taxon>
        <taxon>Amaranthaceae</taxon>
        <taxon>Amaranthus</taxon>
    </lineage>
</organism>
<dbReference type="PROSITE" id="PS50090">
    <property type="entry name" value="MYB_LIKE"/>
    <property type="match status" value="2"/>
</dbReference>
<dbReference type="SUPFAM" id="SSF46689">
    <property type="entry name" value="Homeodomain-like"/>
    <property type="match status" value="1"/>
</dbReference>
<evidence type="ECO:0000313" key="10">
    <source>
        <dbReference type="EMBL" id="AVI04857.1"/>
    </source>
</evidence>
<accession>A0A2P9JZB9</accession>
<evidence type="ECO:0000256" key="6">
    <source>
        <dbReference type="ARBA" id="ARBA00023242"/>
    </source>
</evidence>
<dbReference type="GO" id="GO:0005634">
    <property type="term" value="C:nucleus"/>
    <property type="evidence" value="ECO:0007669"/>
    <property type="project" value="UniProtKB-SubCell"/>
</dbReference>
<feature type="region of interest" description="Disordered" evidence="7">
    <location>
        <begin position="132"/>
        <end position="152"/>
    </location>
</feature>
<keyword evidence="4" id="KW-0238">DNA-binding</keyword>
<keyword evidence="6" id="KW-0539">Nucleus</keyword>
<dbReference type="PROSITE" id="PS51294">
    <property type="entry name" value="HTH_MYB"/>
    <property type="match status" value="2"/>
</dbReference>
<evidence type="ECO:0000256" key="4">
    <source>
        <dbReference type="ARBA" id="ARBA00023125"/>
    </source>
</evidence>
<feature type="domain" description="HTH myb-type" evidence="9">
    <location>
        <begin position="9"/>
        <end position="61"/>
    </location>
</feature>
<evidence type="ECO:0000259" key="8">
    <source>
        <dbReference type="PROSITE" id="PS50090"/>
    </source>
</evidence>
<evidence type="ECO:0000256" key="3">
    <source>
        <dbReference type="ARBA" id="ARBA00023015"/>
    </source>
</evidence>
<dbReference type="FunFam" id="1.10.10.60:FF:000001">
    <property type="entry name" value="MYB-related transcription factor"/>
    <property type="match status" value="1"/>
</dbReference>
<keyword evidence="3" id="KW-0805">Transcription regulation</keyword>
<feature type="domain" description="HTH myb-type" evidence="9">
    <location>
        <begin position="62"/>
        <end position="116"/>
    </location>
</feature>
<feature type="domain" description="Myb-like" evidence="8">
    <location>
        <begin position="62"/>
        <end position="112"/>
    </location>
</feature>
<proteinExistence type="evidence at transcript level"/>
<evidence type="ECO:0000256" key="5">
    <source>
        <dbReference type="ARBA" id="ARBA00023163"/>
    </source>
</evidence>
<dbReference type="InterPro" id="IPR009057">
    <property type="entry name" value="Homeodomain-like_sf"/>
</dbReference>
<dbReference type="GO" id="GO:0051707">
    <property type="term" value="P:response to other organism"/>
    <property type="evidence" value="ECO:0007669"/>
    <property type="project" value="UniProtKB-ARBA"/>
</dbReference>
<dbReference type="GO" id="GO:0080090">
    <property type="term" value="P:regulation of primary metabolic process"/>
    <property type="evidence" value="ECO:0007669"/>
    <property type="project" value="UniProtKB-ARBA"/>
</dbReference>
<dbReference type="PANTHER" id="PTHR47994:SF5">
    <property type="entry name" value="F14D16.11-RELATED"/>
    <property type="match status" value="1"/>
</dbReference>
<dbReference type="AlphaFoldDB" id="A0A2P9JZB9"/>
<evidence type="ECO:0000259" key="9">
    <source>
        <dbReference type="PROSITE" id="PS51294"/>
    </source>
</evidence>
<dbReference type="Gene3D" id="1.10.10.60">
    <property type="entry name" value="Homeodomain-like"/>
    <property type="match status" value="2"/>
</dbReference>
<evidence type="ECO:0000256" key="7">
    <source>
        <dbReference type="SAM" id="MobiDB-lite"/>
    </source>
</evidence>
<comment type="subcellular location">
    <subcellularLocation>
        <location evidence="1">Nucleus</location>
    </subcellularLocation>
</comment>
<name>A0A2P9JZB9_AMATR</name>
<sequence>MGRSPCCEKSHTNKGAWTKEEDDRLIAYIKVHGEGCWRSLPKAAGLLRCGKSCRLRWINYLRPDLKRGNFTEQEDELIIKLHSLLGNKWSIIAGRLAGRTDNEIKNYWNTHIKRKLLNKGIDPLTHRPLIGNISSHSDSSPTTTPNSTTTTISFSAPIKIPKKEEILGIKDEKFDQNMREKWIERCPDLNLDLRISPPYQQNNNTDNIKTGTRICFTCSLGLEKSQDCNCSQNWVACCTTNNNNNGGSISYDFFGLTTNGALDYRRLEMM</sequence>
<dbReference type="FunFam" id="1.10.10.60:FF:000394">
    <property type="entry name" value="MYB transcription factor"/>
    <property type="match status" value="1"/>
</dbReference>
<dbReference type="PANTHER" id="PTHR47994">
    <property type="entry name" value="F14D16.11-RELATED"/>
    <property type="match status" value="1"/>
</dbReference>
<dbReference type="SMART" id="SM00717">
    <property type="entry name" value="SANT"/>
    <property type="match status" value="2"/>
</dbReference>
<dbReference type="InterPro" id="IPR017930">
    <property type="entry name" value="Myb_dom"/>
</dbReference>
<feature type="domain" description="Myb-like" evidence="8">
    <location>
        <begin position="9"/>
        <end position="61"/>
    </location>
</feature>
<protein>
    <submittedName>
        <fullName evidence="10">Transcription factor MYB4</fullName>
    </submittedName>
</protein>
<dbReference type="InterPro" id="IPR001005">
    <property type="entry name" value="SANT/Myb"/>
</dbReference>
<dbReference type="GO" id="GO:0000976">
    <property type="term" value="F:transcription cis-regulatory region binding"/>
    <property type="evidence" value="ECO:0007669"/>
    <property type="project" value="UniProtKB-ARBA"/>
</dbReference>
<dbReference type="CDD" id="cd00167">
    <property type="entry name" value="SANT"/>
    <property type="match status" value="2"/>
</dbReference>
<dbReference type="InterPro" id="IPR015495">
    <property type="entry name" value="Myb_TF_plants"/>
</dbReference>